<evidence type="ECO:0000313" key="8">
    <source>
        <dbReference type="EMBL" id="CCF59976.1"/>
    </source>
</evidence>
<dbReference type="Proteomes" id="UP000005220">
    <property type="component" value="Chromosome 9"/>
</dbReference>
<dbReference type="STRING" id="1071382.H2B026"/>
<evidence type="ECO:0000256" key="4">
    <source>
        <dbReference type="ARBA" id="ARBA00023015"/>
    </source>
</evidence>
<dbReference type="PANTHER" id="PTHR47172:SF24">
    <property type="entry name" value="GATA ZINC FINGER DOMAIN-CONTAINING PROTEIN 14-RELATED"/>
    <property type="match status" value="1"/>
</dbReference>
<dbReference type="GO" id="GO:0043565">
    <property type="term" value="F:sequence-specific DNA binding"/>
    <property type="evidence" value="ECO:0007669"/>
    <property type="project" value="InterPro"/>
</dbReference>
<keyword evidence="1" id="KW-0479">Metal-binding</keyword>
<evidence type="ECO:0000256" key="1">
    <source>
        <dbReference type="ARBA" id="ARBA00022723"/>
    </source>
</evidence>
<reference evidence="8 9" key="1">
    <citation type="journal article" date="2011" name="Proc. Natl. Acad. Sci. U.S.A.">
        <title>Evolutionary erosion of yeast sex chromosomes by mating-type switching accidents.</title>
        <authorList>
            <person name="Gordon J.L."/>
            <person name="Armisen D."/>
            <person name="Proux-Wera E."/>
            <person name="Oheigeartaigh S.S."/>
            <person name="Byrne K.P."/>
            <person name="Wolfe K.H."/>
        </authorList>
    </citation>
    <scope>NUCLEOTIDE SEQUENCE [LARGE SCALE GENOMIC DNA]</scope>
    <source>
        <strain evidence="9">ATCC 22294 / BCRC 22015 / CBS 2517 / CECT 1963 / NBRC 1671 / NRRL Y-8276</strain>
    </source>
</reference>
<evidence type="ECO:0000256" key="5">
    <source>
        <dbReference type="ARBA" id="ARBA00023163"/>
    </source>
</evidence>
<evidence type="ECO:0000256" key="3">
    <source>
        <dbReference type="ARBA" id="ARBA00022833"/>
    </source>
</evidence>
<dbReference type="SUPFAM" id="SSF57716">
    <property type="entry name" value="Glucocorticoid receptor-like (DNA-binding domain)"/>
    <property type="match status" value="1"/>
</dbReference>
<evidence type="ECO:0000259" key="7">
    <source>
        <dbReference type="PROSITE" id="PS50114"/>
    </source>
</evidence>
<keyword evidence="9" id="KW-1185">Reference proteome</keyword>
<dbReference type="PANTHER" id="PTHR47172">
    <property type="entry name" value="OS01G0976800 PROTEIN"/>
    <property type="match status" value="1"/>
</dbReference>
<dbReference type="eggNOG" id="KOG1601">
    <property type="taxonomic scope" value="Eukaryota"/>
</dbReference>
<dbReference type="CDD" id="cd00202">
    <property type="entry name" value="ZnF_GATA"/>
    <property type="match status" value="1"/>
</dbReference>
<dbReference type="Pfam" id="PF00320">
    <property type="entry name" value="GATA"/>
    <property type="match status" value="1"/>
</dbReference>
<name>H2B026_KAZAF</name>
<keyword evidence="2 6" id="KW-0863">Zinc-finger</keyword>
<organism evidence="8 9">
    <name type="scientific">Kazachstania africana (strain ATCC 22294 / BCRC 22015 / CBS 2517 / CECT 1963 / NBRC 1671 / NRRL Y-8276)</name>
    <name type="common">Yeast</name>
    <name type="synonym">Kluyveromyces africanus</name>
    <dbReference type="NCBI Taxonomy" id="1071382"/>
    <lineage>
        <taxon>Eukaryota</taxon>
        <taxon>Fungi</taxon>
        <taxon>Dikarya</taxon>
        <taxon>Ascomycota</taxon>
        <taxon>Saccharomycotina</taxon>
        <taxon>Saccharomycetes</taxon>
        <taxon>Saccharomycetales</taxon>
        <taxon>Saccharomycetaceae</taxon>
        <taxon>Kazachstania</taxon>
    </lineage>
</organism>
<dbReference type="HOGENOM" id="CLU_2867970_0_0_1"/>
<evidence type="ECO:0000256" key="2">
    <source>
        <dbReference type="ARBA" id="ARBA00022771"/>
    </source>
</evidence>
<dbReference type="GO" id="GO:0006355">
    <property type="term" value="P:regulation of DNA-templated transcription"/>
    <property type="evidence" value="ECO:0007669"/>
    <property type="project" value="InterPro"/>
</dbReference>
<dbReference type="OrthoDB" id="2162994at2759"/>
<accession>H2B026</accession>
<dbReference type="InParanoid" id="H2B026"/>
<dbReference type="GO" id="GO:0008270">
    <property type="term" value="F:zinc ion binding"/>
    <property type="evidence" value="ECO:0007669"/>
    <property type="project" value="UniProtKB-KW"/>
</dbReference>
<dbReference type="KEGG" id="kaf:KAFR_0I01960"/>
<gene>
    <name evidence="8" type="primary">KAFR0I01960</name>
    <name evidence="8" type="ORF">KAFR_0I01960</name>
</gene>
<dbReference type="GeneID" id="13883613"/>
<dbReference type="EMBL" id="HE650829">
    <property type="protein sequence ID" value="CCF59976.1"/>
    <property type="molecule type" value="Genomic_DNA"/>
</dbReference>
<feature type="domain" description="GATA-type" evidence="7">
    <location>
        <begin position="19"/>
        <end position="55"/>
    </location>
</feature>
<sequence>MAIEFLLNPSLHFPDKRHRKQHDKCKMCFTLETPQWRSGPDGPSTLCNKCGLYYKRQTRKKIQN</sequence>
<dbReference type="Gene3D" id="3.30.50.10">
    <property type="entry name" value="Erythroid Transcription Factor GATA-1, subunit A"/>
    <property type="match status" value="1"/>
</dbReference>
<proteinExistence type="predicted"/>
<keyword evidence="5" id="KW-0804">Transcription</keyword>
<dbReference type="RefSeq" id="XP_003959111.1">
    <property type="nucleotide sequence ID" value="XM_003959062.1"/>
</dbReference>
<evidence type="ECO:0000256" key="6">
    <source>
        <dbReference type="PROSITE-ProRule" id="PRU00094"/>
    </source>
</evidence>
<dbReference type="AlphaFoldDB" id="H2B026"/>
<keyword evidence="3" id="KW-0862">Zinc</keyword>
<evidence type="ECO:0000313" key="9">
    <source>
        <dbReference type="Proteomes" id="UP000005220"/>
    </source>
</evidence>
<protein>
    <recommendedName>
        <fullName evidence="7">GATA-type domain-containing protein</fullName>
    </recommendedName>
</protein>
<dbReference type="InterPro" id="IPR013088">
    <property type="entry name" value="Znf_NHR/GATA"/>
</dbReference>
<dbReference type="PROSITE" id="PS50114">
    <property type="entry name" value="GATA_ZN_FINGER_2"/>
    <property type="match status" value="1"/>
</dbReference>
<dbReference type="SMART" id="SM00401">
    <property type="entry name" value="ZnF_GATA"/>
    <property type="match status" value="1"/>
</dbReference>
<dbReference type="InterPro" id="IPR000679">
    <property type="entry name" value="Znf_GATA"/>
</dbReference>
<keyword evidence="4" id="KW-0805">Transcription regulation</keyword>